<evidence type="ECO:0000313" key="1">
    <source>
        <dbReference type="EMBL" id="KAI3788301.1"/>
    </source>
</evidence>
<sequence>MGGVASYTAKRVVHKEKVRTLYRQVLKNTLNWAVHRHLFYPDADTLRSNRKRAFFLKTLESRGWISTRLKRRFYDFLNHDGFSETDVLSNDFKQVLEVIADKSYVPGSYKIREVYQMLDFC</sequence>
<accession>A0ACB9GYJ7</accession>
<reference evidence="1 2" key="2">
    <citation type="journal article" date="2022" name="Mol. Ecol. Resour.">
        <title>The genomes of chicory, endive, great burdock and yacon provide insights into Asteraceae paleo-polyploidization history and plant inulin production.</title>
        <authorList>
            <person name="Fan W."/>
            <person name="Wang S."/>
            <person name="Wang H."/>
            <person name="Wang A."/>
            <person name="Jiang F."/>
            <person name="Liu H."/>
            <person name="Zhao H."/>
            <person name="Xu D."/>
            <person name="Zhang Y."/>
        </authorList>
    </citation>
    <scope>NUCLEOTIDE SEQUENCE [LARGE SCALE GENOMIC DNA]</scope>
    <source>
        <strain evidence="2">cv. Punajuju</strain>
        <tissue evidence="1">Leaves</tissue>
    </source>
</reference>
<proteinExistence type="predicted"/>
<dbReference type="Proteomes" id="UP001055811">
    <property type="component" value="Linkage Group LG01"/>
</dbReference>
<reference evidence="2" key="1">
    <citation type="journal article" date="2022" name="Mol. Ecol. Resour.">
        <title>The genomes of chicory, endive, great burdock and yacon provide insights into Asteraceae palaeo-polyploidization history and plant inulin production.</title>
        <authorList>
            <person name="Fan W."/>
            <person name="Wang S."/>
            <person name="Wang H."/>
            <person name="Wang A."/>
            <person name="Jiang F."/>
            <person name="Liu H."/>
            <person name="Zhao H."/>
            <person name="Xu D."/>
            <person name="Zhang Y."/>
        </authorList>
    </citation>
    <scope>NUCLEOTIDE SEQUENCE [LARGE SCALE GENOMIC DNA]</scope>
    <source>
        <strain evidence="2">cv. Punajuju</strain>
    </source>
</reference>
<gene>
    <name evidence="1" type="ORF">L2E82_01062</name>
</gene>
<protein>
    <submittedName>
        <fullName evidence="1">Uncharacterized protein</fullName>
    </submittedName>
</protein>
<keyword evidence="2" id="KW-1185">Reference proteome</keyword>
<evidence type="ECO:0000313" key="2">
    <source>
        <dbReference type="Proteomes" id="UP001055811"/>
    </source>
</evidence>
<name>A0ACB9GYJ7_CICIN</name>
<dbReference type="EMBL" id="CM042009">
    <property type="protein sequence ID" value="KAI3788301.1"/>
    <property type="molecule type" value="Genomic_DNA"/>
</dbReference>
<organism evidence="1 2">
    <name type="scientific">Cichorium intybus</name>
    <name type="common">Chicory</name>
    <dbReference type="NCBI Taxonomy" id="13427"/>
    <lineage>
        <taxon>Eukaryota</taxon>
        <taxon>Viridiplantae</taxon>
        <taxon>Streptophyta</taxon>
        <taxon>Embryophyta</taxon>
        <taxon>Tracheophyta</taxon>
        <taxon>Spermatophyta</taxon>
        <taxon>Magnoliopsida</taxon>
        <taxon>eudicotyledons</taxon>
        <taxon>Gunneridae</taxon>
        <taxon>Pentapetalae</taxon>
        <taxon>asterids</taxon>
        <taxon>campanulids</taxon>
        <taxon>Asterales</taxon>
        <taxon>Asteraceae</taxon>
        <taxon>Cichorioideae</taxon>
        <taxon>Cichorieae</taxon>
        <taxon>Cichoriinae</taxon>
        <taxon>Cichorium</taxon>
    </lineage>
</organism>
<comment type="caution">
    <text evidence="1">The sequence shown here is derived from an EMBL/GenBank/DDBJ whole genome shotgun (WGS) entry which is preliminary data.</text>
</comment>